<comment type="caution">
    <text evidence="2">The sequence shown here is derived from an EMBL/GenBank/DDBJ whole genome shotgun (WGS) entry which is preliminary data.</text>
</comment>
<accession>A0A8K0J131</accession>
<dbReference type="EMBL" id="SRPY01000974">
    <property type="protein sequence ID" value="KAG5915524.1"/>
    <property type="molecule type" value="Genomic_DNA"/>
</dbReference>
<reference evidence="2" key="1">
    <citation type="journal article" date="2020" name="bioRxiv">
        <title>Whole genome comparisons of ergot fungi reveals the divergence and evolution of species within the genus Claviceps are the result of varying mechanisms driving genome evolution and host range expansion.</title>
        <authorList>
            <person name="Wyka S.A."/>
            <person name="Mondo S.J."/>
            <person name="Liu M."/>
            <person name="Dettman J."/>
            <person name="Nalam V."/>
            <person name="Broders K.D."/>
        </authorList>
    </citation>
    <scope>NUCLEOTIDE SEQUENCE</scope>
    <source>
        <strain evidence="2">CCC 489</strain>
    </source>
</reference>
<evidence type="ECO:0008006" key="4">
    <source>
        <dbReference type="Google" id="ProtNLM"/>
    </source>
</evidence>
<dbReference type="Proteomes" id="UP000811619">
    <property type="component" value="Unassembled WGS sequence"/>
</dbReference>
<gene>
    <name evidence="2" type="ORF">E4U42_008012</name>
</gene>
<organism evidence="2 3">
    <name type="scientific">Claviceps africana</name>
    <dbReference type="NCBI Taxonomy" id="83212"/>
    <lineage>
        <taxon>Eukaryota</taxon>
        <taxon>Fungi</taxon>
        <taxon>Dikarya</taxon>
        <taxon>Ascomycota</taxon>
        <taxon>Pezizomycotina</taxon>
        <taxon>Sordariomycetes</taxon>
        <taxon>Hypocreomycetidae</taxon>
        <taxon>Hypocreales</taxon>
        <taxon>Clavicipitaceae</taxon>
        <taxon>Claviceps</taxon>
    </lineage>
</organism>
<protein>
    <recommendedName>
        <fullName evidence="4">Acetate kinase</fullName>
    </recommendedName>
</protein>
<dbReference type="AlphaFoldDB" id="A0A8K0J131"/>
<evidence type="ECO:0000256" key="1">
    <source>
        <dbReference type="SAM" id="MobiDB-lite"/>
    </source>
</evidence>
<evidence type="ECO:0000313" key="3">
    <source>
        <dbReference type="Proteomes" id="UP000811619"/>
    </source>
</evidence>
<sequence>MAATPSSSGSSFTSSSLERPPSYSHSYVSPVHAATTPTSAVSTLSAPTSGTLAASQTCLRSLDLGPPGYQATITLFQDTPDERTVYLGPWDVVGSKQRRVLWQCSYQGELLEHYLPSDTPSHIHPYTLHSRHRQYQDSSDMERYVTFTESHRIRYTTDEGVCIHDQYIQVKYEFTSVGGSTQFQGDLRRKDMIGFYDVDVVWTNVHGRTDSFGNVKGIGAIQRLKLWRDRHTTFHSLSILANKTDGQIREYDIHIFEGELRNRDDGANKLRLNVQEPPQRRFSFALGVIPLVRSTGHAGQSSTDANPLSLSHSQPRGSVDIRYLSIQFSSRHDAAGAGCRTRITGLAAVIGFGFGFGFGSGTNRVDGEGMMNFMTQAGNDRQKVTDHG</sequence>
<dbReference type="OrthoDB" id="4583914at2759"/>
<evidence type="ECO:0000313" key="2">
    <source>
        <dbReference type="EMBL" id="KAG5915524.1"/>
    </source>
</evidence>
<proteinExistence type="predicted"/>
<name>A0A8K0J131_9HYPO</name>
<keyword evidence="3" id="KW-1185">Reference proteome</keyword>
<feature type="region of interest" description="Disordered" evidence="1">
    <location>
        <begin position="1"/>
        <end position="20"/>
    </location>
</feature>